<dbReference type="AlphaFoldDB" id="A0A7G7W4C8"/>
<sequence>MRHRVLFQSPELLLEYDMVDDYVHAQWTAQQSEDSMRVGYEQILEALQQNFCHRLLDNHLLIQENWAGLVSWFATDWYPRAQQAGLHAHTVVFSLDFFGRRSTELALEMVPGGLIAGFDSQEAARNALLHL</sequence>
<evidence type="ECO:0000313" key="1">
    <source>
        <dbReference type="EMBL" id="QNH61221.1"/>
    </source>
</evidence>
<reference evidence="1 2" key="1">
    <citation type="submission" date="2020-08" db="EMBL/GenBank/DDBJ databases">
        <title>Hymenobacter sp. S2-20-2 genome sequencing.</title>
        <authorList>
            <person name="Jin L."/>
        </authorList>
    </citation>
    <scope>NUCLEOTIDE SEQUENCE [LARGE SCALE GENOMIC DNA]</scope>
    <source>
        <strain evidence="1 2">S2-20-2</strain>
    </source>
</reference>
<evidence type="ECO:0000313" key="2">
    <source>
        <dbReference type="Proteomes" id="UP000515489"/>
    </source>
</evidence>
<dbReference type="KEGG" id="hsk:H4317_13730"/>
<accession>A0A7G7W4C8</accession>
<keyword evidence="2" id="KW-1185">Reference proteome</keyword>
<dbReference type="RefSeq" id="WP_185887151.1">
    <property type="nucleotide sequence ID" value="NZ_CP060202.1"/>
</dbReference>
<gene>
    <name evidence="1" type="ORF">H4317_13730</name>
</gene>
<protein>
    <submittedName>
        <fullName evidence="1">Uncharacterized protein</fullName>
    </submittedName>
</protein>
<dbReference type="EMBL" id="CP060202">
    <property type="protein sequence ID" value="QNH61221.1"/>
    <property type="molecule type" value="Genomic_DNA"/>
</dbReference>
<proteinExistence type="predicted"/>
<dbReference type="Proteomes" id="UP000515489">
    <property type="component" value="Chromosome"/>
</dbReference>
<organism evidence="1 2">
    <name type="scientific">Hymenobacter sediminicola</name>
    <dbReference type="NCBI Taxonomy" id="2761579"/>
    <lineage>
        <taxon>Bacteria</taxon>
        <taxon>Pseudomonadati</taxon>
        <taxon>Bacteroidota</taxon>
        <taxon>Cytophagia</taxon>
        <taxon>Cytophagales</taxon>
        <taxon>Hymenobacteraceae</taxon>
        <taxon>Hymenobacter</taxon>
    </lineage>
</organism>
<name>A0A7G7W4C8_9BACT</name>